<evidence type="ECO:0000256" key="9">
    <source>
        <dbReference type="PROSITE-ProRule" id="PRU00473"/>
    </source>
</evidence>
<accession>A0A1I4XI25</accession>
<dbReference type="InterPro" id="IPR050330">
    <property type="entry name" value="Bact_OuterMem_StrucFunc"/>
</dbReference>
<evidence type="ECO:0000256" key="7">
    <source>
        <dbReference type="ARBA" id="ARBA00023136"/>
    </source>
</evidence>
<evidence type="ECO:0000256" key="4">
    <source>
        <dbReference type="ARBA" id="ARBA00022692"/>
    </source>
</evidence>
<sequence length="422" mass="46394">MKKISYLLSIIGLGVLAHAQEVEVSEPVSNDYNKWSIEANGGAVKARKAFAPGYYSETPSFFHADFGVRYMFNPKFGLKLDGGYDRIKEGEGVKNFKSNYYRVDLQGVVNVGRVLNFETWTNRLGLLAHGGAGISMMNNDATDGADGKLFKDNDNMANVMVGLTPQLRLTDRVVLTGDLSYIRNIRQNVTFDGTSETSGSGFGGEIWNATVGLTFYLGKNQKHADWVYEPTRSDLEDRISNIEQMLKDTDGDGVADYLDQEPDSAPGAVVDTKGVTIDHNGNGIPDNIEEYIKQNTGGNTTIVNDADFLEQMINSGIINVYFDYNSDKPYQQSVGGIKFVSEFLKAKPNAQIDILGFADPVGGDAFNKDLSRRRAENVKAILVSQGANASQLNTVAEGEDKEFKNSQVSSHQLARRVVFRVK</sequence>
<protein>
    <submittedName>
        <fullName evidence="12">OmpA-OmpF porin, OOP family</fullName>
    </submittedName>
</protein>
<dbReference type="InterPro" id="IPR006664">
    <property type="entry name" value="OMP_bac"/>
</dbReference>
<keyword evidence="4" id="KW-0812">Transmembrane</keyword>
<dbReference type="SUPFAM" id="SSF56925">
    <property type="entry name" value="OMPA-like"/>
    <property type="match status" value="1"/>
</dbReference>
<dbReference type="InterPro" id="IPR006665">
    <property type="entry name" value="OmpA-like"/>
</dbReference>
<keyword evidence="8" id="KW-0998">Cell outer membrane</keyword>
<evidence type="ECO:0000259" key="11">
    <source>
        <dbReference type="PROSITE" id="PS51123"/>
    </source>
</evidence>
<reference evidence="13" key="1">
    <citation type="submission" date="2016-10" db="EMBL/GenBank/DDBJ databases">
        <authorList>
            <person name="Varghese N."/>
            <person name="Submissions S."/>
        </authorList>
    </citation>
    <scope>NUCLEOTIDE SEQUENCE [LARGE SCALE GENOMIC DNA]</scope>
    <source>
        <strain evidence="13">XJ109</strain>
    </source>
</reference>
<evidence type="ECO:0000256" key="6">
    <source>
        <dbReference type="ARBA" id="ARBA00023114"/>
    </source>
</evidence>
<evidence type="ECO:0000256" key="8">
    <source>
        <dbReference type="ARBA" id="ARBA00023237"/>
    </source>
</evidence>
<dbReference type="InterPro" id="IPR011250">
    <property type="entry name" value="OMP/PagP_B-barrel"/>
</dbReference>
<evidence type="ECO:0000313" key="13">
    <source>
        <dbReference type="Proteomes" id="UP000199149"/>
    </source>
</evidence>
<evidence type="ECO:0000313" key="12">
    <source>
        <dbReference type="EMBL" id="SFN25568.1"/>
    </source>
</evidence>
<feature type="domain" description="OmpA-like" evidence="11">
    <location>
        <begin position="309"/>
        <end position="422"/>
    </location>
</feature>
<dbReference type="SUPFAM" id="SSF103647">
    <property type="entry name" value="TSP type-3 repeat"/>
    <property type="match status" value="1"/>
</dbReference>
<keyword evidence="6" id="KW-0626">Porin</keyword>
<comment type="subcellular location">
    <subcellularLocation>
        <location evidence="1">Cell outer membrane</location>
        <topology evidence="1">Multi-pass membrane protein</topology>
    </subcellularLocation>
</comment>
<dbReference type="STRING" id="684065.SAMN05421738_10938"/>
<dbReference type="EMBL" id="FOUZ01000009">
    <property type="protein sequence ID" value="SFN25568.1"/>
    <property type="molecule type" value="Genomic_DNA"/>
</dbReference>
<dbReference type="AlphaFoldDB" id="A0A1I4XI25"/>
<keyword evidence="7 9" id="KW-0472">Membrane</keyword>
<dbReference type="Proteomes" id="UP000199149">
    <property type="component" value="Unassembled WGS sequence"/>
</dbReference>
<dbReference type="InterPro" id="IPR036737">
    <property type="entry name" value="OmpA-like_sf"/>
</dbReference>
<dbReference type="GO" id="GO:0006811">
    <property type="term" value="P:monoatomic ion transport"/>
    <property type="evidence" value="ECO:0007669"/>
    <property type="project" value="UniProtKB-KW"/>
</dbReference>
<evidence type="ECO:0000256" key="2">
    <source>
        <dbReference type="ARBA" id="ARBA00022448"/>
    </source>
</evidence>
<feature type="signal peptide" evidence="10">
    <location>
        <begin position="1"/>
        <end position="19"/>
    </location>
</feature>
<dbReference type="InterPro" id="IPR028974">
    <property type="entry name" value="TSP_type-3_rpt"/>
</dbReference>
<dbReference type="GO" id="GO:0015288">
    <property type="term" value="F:porin activity"/>
    <property type="evidence" value="ECO:0007669"/>
    <property type="project" value="UniProtKB-KW"/>
</dbReference>
<name>A0A1I4XI25_9FLAO</name>
<keyword evidence="3" id="KW-1134">Transmembrane beta strand</keyword>
<dbReference type="GO" id="GO:0046930">
    <property type="term" value="C:pore complex"/>
    <property type="evidence" value="ECO:0007669"/>
    <property type="project" value="UniProtKB-KW"/>
</dbReference>
<evidence type="ECO:0000256" key="1">
    <source>
        <dbReference type="ARBA" id="ARBA00004571"/>
    </source>
</evidence>
<gene>
    <name evidence="12" type="ORF">SAMN05421738_10938</name>
</gene>
<dbReference type="GO" id="GO:0009279">
    <property type="term" value="C:cell outer membrane"/>
    <property type="evidence" value="ECO:0007669"/>
    <property type="project" value="UniProtKB-SubCell"/>
</dbReference>
<keyword evidence="13" id="KW-1185">Reference proteome</keyword>
<evidence type="ECO:0000256" key="5">
    <source>
        <dbReference type="ARBA" id="ARBA00023065"/>
    </source>
</evidence>
<evidence type="ECO:0000256" key="3">
    <source>
        <dbReference type="ARBA" id="ARBA00022452"/>
    </source>
</evidence>
<dbReference type="Pfam" id="PF00691">
    <property type="entry name" value="OmpA"/>
    <property type="match status" value="1"/>
</dbReference>
<dbReference type="GO" id="GO:0005509">
    <property type="term" value="F:calcium ion binding"/>
    <property type="evidence" value="ECO:0007669"/>
    <property type="project" value="InterPro"/>
</dbReference>
<keyword evidence="10" id="KW-0732">Signal</keyword>
<evidence type="ECO:0000256" key="10">
    <source>
        <dbReference type="SAM" id="SignalP"/>
    </source>
</evidence>
<proteinExistence type="predicted"/>
<dbReference type="RefSeq" id="WP_092908464.1">
    <property type="nucleotide sequence ID" value="NZ_FOUZ01000009.1"/>
</dbReference>
<dbReference type="PANTHER" id="PTHR30329:SF21">
    <property type="entry name" value="LIPOPROTEIN YIAD-RELATED"/>
    <property type="match status" value="1"/>
</dbReference>
<keyword evidence="5" id="KW-0406">Ion transport</keyword>
<feature type="chain" id="PRO_5011779423" evidence="10">
    <location>
        <begin position="20"/>
        <end position="422"/>
    </location>
</feature>
<dbReference type="PROSITE" id="PS51123">
    <property type="entry name" value="OMPA_2"/>
    <property type="match status" value="1"/>
</dbReference>
<dbReference type="CDD" id="cd07185">
    <property type="entry name" value="OmpA_C-like"/>
    <property type="match status" value="1"/>
</dbReference>
<dbReference type="PRINTS" id="PR01021">
    <property type="entry name" value="OMPADOMAIN"/>
</dbReference>
<dbReference type="SUPFAM" id="SSF103088">
    <property type="entry name" value="OmpA-like"/>
    <property type="match status" value="1"/>
</dbReference>
<organism evidence="12 13">
    <name type="scientific">Algoriella xinjiangensis</name>
    <dbReference type="NCBI Taxonomy" id="684065"/>
    <lineage>
        <taxon>Bacteria</taxon>
        <taxon>Pseudomonadati</taxon>
        <taxon>Bacteroidota</taxon>
        <taxon>Flavobacteriia</taxon>
        <taxon>Flavobacteriales</taxon>
        <taxon>Weeksellaceae</taxon>
        <taxon>Algoriella</taxon>
    </lineage>
</organism>
<keyword evidence="2" id="KW-0813">Transport</keyword>
<dbReference type="Gene3D" id="3.30.1330.60">
    <property type="entry name" value="OmpA-like domain"/>
    <property type="match status" value="1"/>
</dbReference>
<dbReference type="PANTHER" id="PTHR30329">
    <property type="entry name" value="STATOR ELEMENT OF FLAGELLAR MOTOR COMPLEX"/>
    <property type="match status" value="1"/>
</dbReference>
<dbReference type="Gene3D" id="2.40.160.20">
    <property type="match status" value="1"/>
</dbReference>
<dbReference type="OrthoDB" id="1522982at2"/>